<dbReference type="EMBL" id="CP010725">
    <property type="protein sequence ID" value="AUQ98920.1"/>
    <property type="molecule type" value="Genomic_DNA"/>
</dbReference>
<evidence type="ECO:0000256" key="3">
    <source>
        <dbReference type="ARBA" id="ARBA00001968"/>
    </source>
</evidence>
<feature type="binding site" evidence="14">
    <location>
        <begin position="305"/>
        <end position="307"/>
    </location>
    <ligand>
        <name>4-CDP-2-C-methyl-D-erythritol 2-phosphate</name>
        <dbReference type="ChEBI" id="CHEBI:57919"/>
    </ligand>
</feature>
<dbReference type="HAMAP" id="MF_00108">
    <property type="entry name" value="IspD"/>
    <property type="match status" value="1"/>
</dbReference>
<reference evidence="16 17" key="2">
    <citation type="journal article" date="2017" name="Genome Biol. Evol.">
        <title>Trajectories and Drivers of Genome Evolution in Surface-Associated Marine Phaeobacter.</title>
        <authorList>
            <person name="Freese H.M."/>
            <person name="Sikorski J."/>
            <person name="Bunk B."/>
            <person name="Scheuner C."/>
            <person name="Meier-Kolthoff J.P."/>
            <person name="Sproer C."/>
            <person name="Gram L."/>
            <person name="Overmann J."/>
        </authorList>
    </citation>
    <scope>NUCLEOTIDE SEQUENCE [LARGE SCALE GENOMIC DNA]</scope>
    <source>
        <strain evidence="16 17">P88</strain>
    </source>
</reference>
<keyword evidence="11 14" id="KW-0414">Isoprene biosynthesis</keyword>
<dbReference type="NCBIfam" id="TIGR00151">
    <property type="entry name" value="ispF"/>
    <property type="match status" value="1"/>
</dbReference>
<dbReference type="Gene3D" id="3.90.550.10">
    <property type="entry name" value="Spore Coat Polysaccharide Biosynthesis Protein SpsA, Chain A"/>
    <property type="match status" value="1"/>
</dbReference>
<dbReference type="NCBIfam" id="TIGR00453">
    <property type="entry name" value="ispD"/>
    <property type="match status" value="1"/>
</dbReference>
<dbReference type="GO" id="GO:0019288">
    <property type="term" value="P:isopentenyl diphosphate biosynthetic process, methylerythritol 4-phosphate pathway"/>
    <property type="evidence" value="ECO:0007669"/>
    <property type="project" value="UniProtKB-UniRule"/>
</dbReference>
<feature type="binding site" evidence="14">
    <location>
        <position position="257"/>
    </location>
    <ligand>
        <name>a divalent metal cation</name>
        <dbReference type="ChEBI" id="CHEBI:60240"/>
    </ligand>
</feature>
<comment type="catalytic activity">
    <reaction evidence="2 14">
        <text>2-C-methyl-D-erythritol 4-phosphate + CTP + H(+) = 4-CDP-2-C-methyl-D-erythritol + diphosphate</text>
        <dbReference type="Rhea" id="RHEA:13429"/>
        <dbReference type="ChEBI" id="CHEBI:15378"/>
        <dbReference type="ChEBI" id="CHEBI:33019"/>
        <dbReference type="ChEBI" id="CHEBI:37563"/>
        <dbReference type="ChEBI" id="CHEBI:57823"/>
        <dbReference type="ChEBI" id="CHEBI:58262"/>
        <dbReference type="EC" id="2.7.7.60"/>
    </reaction>
</comment>
<dbReference type="PROSITE" id="PS01295">
    <property type="entry name" value="ISPD"/>
    <property type="match status" value="1"/>
</dbReference>
<sequence length="406" mass="42584">MPSDPFPSVPAAATAGTPEVTHAPKHQTAALIVAAGKGLRAGGGLAKQWRPLAGRRVIDWTLDAFLGAGVDRIALVLSAEDHDHWQEFSSRDGIFLTTGGSTRAQSVANGLDLLAEHGLDRVLIHDAARPCVSARVIGEVMAVLDTHLAAAPALAVTDALWRGRDGYVTGTEDRSGLFAAQTPQGFHLPQIRAAHHQLAAEGGDAADDVEVARAAGIDVAIIPGDPDNMKITRPEDFDRAARILGGDMDVRLGNGYDVHRFGPGDEVVLCGVPVAHDRGLQGHSDADVGLHAITDALYGALAEGDIGRHFPPSDPQWKGAASDIFLRHAADLTRSKGYQIANVDCTLVCEFPKITPHAPAMRAAVAQILSIDISRVSIKATTSERLGFTGRGEGIAAIATACVVKS</sequence>
<dbReference type="CDD" id="cd00554">
    <property type="entry name" value="MECDP_synthase"/>
    <property type="match status" value="1"/>
</dbReference>
<dbReference type="InterPro" id="IPR020555">
    <property type="entry name" value="MECDP_synthase_CS"/>
</dbReference>
<comment type="function">
    <text evidence="14">Bifunctional enzyme that catalyzes the formation of 4-diphosphocytidyl-2-C-methyl-D-erythritol from CTP and 2-C-methyl-D-erythritol 4-phosphate (MEP) (IspD), and catalyzes the conversion of 4-diphosphocytidyl-2-C-methyl-D-erythritol 2-phosphate (CDP-ME2P) to 2-C-methyl-D-erythritol 2,4-cyclodiphosphate (ME-CPP) with a corresponding release of cytidine 5-monophosphate (CMP) (IspF).</text>
</comment>
<feature type="binding site" evidence="14">
    <location>
        <position position="259"/>
    </location>
    <ligand>
        <name>a divalent metal cation</name>
        <dbReference type="ChEBI" id="CHEBI:60240"/>
    </ligand>
</feature>
<feature type="site" description="Positions MEP for the nucleophilic attack" evidence="14">
    <location>
        <position position="230"/>
    </location>
</feature>
<comment type="caution">
    <text evidence="14">Lacks conserved residue(s) required for the propagation of feature annotation.</text>
</comment>
<comment type="similarity">
    <text evidence="7">Belongs to the IspD/TarI cytidylyltransferase family. IspD subfamily.</text>
</comment>
<dbReference type="GO" id="GO:0050518">
    <property type="term" value="F:2-C-methyl-D-erythritol 4-phosphate cytidylyltransferase activity"/>
    <property type="evidence" value="ECO:0007669"/>
    <property type="project" value="UniProtKB-UniRule"/>
</dbReference>
<dbReference type="Gene3D" id="3.30.1330.50">
    <property type="entry name" value="2-C-methyl-D-erythritol 2,4-cyclodiphosphate synthase"/>
    <property type="match status" value="1"/>
</dbReference>
<dbReference type="EC" id="2.7.7.60" evidence="14"/>
<evidence type="ECO:0000256" key="12">
    <source>
        <dbReference type="ARBA" id="ARBA00023239"/>
    </source>
</evidence>
<dbReference type="InterPro" id="IPR001228">
    <property type="entry name" value="IspD"/>
</dbReference>
<feature type="binding site" evidence="14">
    <location>
        <position position="291"/>
    </location>
    <ligand>
        <name>a divalent metal cation</name>
        <dbReference type="ChEBI" id="CHEBI:60240"/>
    </ligand>
</feature>
<dbReference type="HAMAP" id="MF_01520">
    <property type="entry name" value="IspDF"/>
    <property type="match status" value="1"/>
</dbReference>
<dbReference type="Pfam" id="PF02542">
    <property type="entry name" value="YgbB"/>
    <property type="match status" value="1"/>
</dbReference>
<evidence type="ECO:0000313" key="17">
    <source>
        <dbReference type="Proteomes" id="UP000236447"/>
    </source>
</evidence>
<evidence type="ECO:0000256" key="2">
    <source>
        <dbReference type="ARBA" id="ARBA00001282"/>
    </source>
</evidence>
<dbReference type="RefSeq" id="WP_102883415.1">
    <property type="nucleotide sequence ID" value="NZ_CP010725.1"/>
</dbReference>
<dbReference type="PANTHER" id="PTHR43181:SF1">
    <property type="entry name" value="2-C-METHYL-D-ERYTHRITOL 2,4-CYCLODIPHOSPHATE SYNTHASE, CHLOROPLASTIC"/>
    <property type="match status" value="1"/>
</dbReference>
<dbReference type="InterPro" id="IPR003526">
    <property type="entry name" value="MECDP_synthase"/>
</dbReference>
<reference evidence="16 17" key="1">
    <citation type="journal article" date="2017" name="Front. Microbiol.">
        <title>Phaeobacter piscinae sp. nov., a species of the Roseobacter group and potential aquaculture probiont.</title>
        <authorList>
            <person name="Sonnenschein E.C."/>
            <person name="Phippen C.B.W."/>
            <person name="Nielsen K.F."/>
            <person name="Mateiu R.V."/>
            <person name="Melchiorsen J."/>
            <person name="Gram L."/>
            <person name="Overmann J."/>
            <person name="Freese H.M."/>
        </authorList>
    </citation>
    <scope>NUCLEOTIDE SEQUENCE [LARGE SCALE GENOMIC DNA]</scope>
    <source>
        <strain evidence="16 17">P88</strain>
    </source>
</reference>
<dbReference type="UniPathway" id="UPA00056">
    <property type="reaction ID" value="UER00093"/>
</dbReference>
<evidence type="ECO:0000256" key="9">
    <source>
        <dbReference type="ARBA" id="ARBA00022695"/>
    </source>
</evidence>
<keyword evidence="8 14" id="KW-0808">Transferase</keyword>
<comment type="similarity">
    <text evidence="14">In the N-terminal section; belongs to the IspD/TarI cytidylyltransferase family. IspD subfamily.</text>
</comment>
<dbReference type="AlphaFoldDB" id="A0A2I7K8U3"/>
<dbReference type="GO" id="GO:0046872">
    <property type="term" value="F:metal ion binding"/>
    <property type="evidence" value="ECO:0007669"/>
    <property type="project" value="UniProtKB-KW"/>
</dbReference>
<dbReference type="Pfam" id="PF01128">
    <property type="entry name" value="IspD"/>
    <property type="match status" value="1"/>
</dbReference>
<comment type="pathway">
    <text evidence="4 14">Isoprenoid biosynthesis; isopentenyl diphosphate biosynthesis via DXP pathway; isopentenyl diphosphate from 1-deoxy-D-xylulose 5-phosphate: step 4/6.</text>
</comment>
<gene>
    <name evidence="14 16" type="primary">ispDF</name>
    <name evidence="16" type="ORF">PhaeoP88_01543</name>
</gene>
<feature type="site" description="Positions MEP for the nucleophilic attack" evidence="14">
    <location>
        <position position="174"/>
    </location>
</feature>
<evidence type="ECO:0000256" key="6">
    <source>
        <dbReference type="ARBA" id="ARBA00008480"/>
    </source>
</evidence>
<comment type="pathway">
    <text evidence="5 14">Isoprenoid biosynthesis; isopentenyl diphosphate biosynthesis via DXP pathway; isopentenyl diphosphate from 1-deoxy-D-xylulose 5-phosphate: step 2/6.</text>
</comment>
<evidence type="ECO:0000256" key="13">
    <source>
        <dbReference type="ARBA" id="ARBA00023268"/>
    </source>
</evidence>
<dbReference type="PROSITE" id="PS01350">
    <property type="entry name" value="ISPF"/>
    <property type="match status" value="1"/>
</dbReference>
<keyword evidence="13 14" id="KW-0511">Multifunctional enzyme</keyword>
<feature type="region of interest" description="2-C-methyl-D-erythritol 4-phosphate cytidylyltransferase" evidence="14">
    <location>
        <begin position="1"/>
        <end position="250"/>
    </location>
</feature>
<accession>A0A2I7K8U3</accession>
<dbReference type="InterPro" id="IPR034683">
    <property type="entry name" value="IspD/TarI"/>
</dbReference>
<dbReference type="CDD" id="cd02516">
    <property type="entry name" value="CDP-ME_synthetase"/>
    <property type="match status" value="1"/>
</dbReference>
<feature type="binding site" evidence="14">
    <location>
        <position position="391"/>
    </location>
    <ligand>
        <name>4-CDP-2-C-methyl-D-erythritol 2-phosphate</name>
        <dbReference type="ChEBI" id="CHEBI:57919"/>
    </ligand>
</feature>
<dbReference type="InterPro" id="IPR029044">
    <property type="entry name" value="Nucleotide-diphossugar_trans"/>
</dbReference>
<evidence type="ECO:0000256" key="7">
    <source>
        <dbReference type="ARBA" id="ARBA00009789"/>
    </source>
</evidence>
<comment type="similarity">
    <text evidence="14">In the C-terminal section; belongs to the IspF family.</text>
</comment>
<dbReference type="NCBIfam" id="NF006899">
    <property type="entry name" value="PRK09382.1"/>
    <property type="match status" value="1"/>
</dbReference>
<dbReference type="EC" id="4.6.1.12" evidence="14"/>
<dbReference type="Proteomes" id="UP000236447">
    <property type="component" value="Chromosome"/>
</dbReference>
<feature type="binding site" evidence="14">
    <location>
        <begin position="283"/>
        <end position="284"/>
    </location>
    <ligand>
        <name>4-CDP-2-C-methyl-D-erythritol 2-phosphate</name>
        <dbReference type="ChEBI" id="CHEBI:57919"/>
    </ligand>
</feature>
<dbReference type="InterPro" id="IPR026596">
    <property type="entry name" value="IspD/F"/>
</dbReference>
<evidence type="ECO:0000256" key="1">
    <source>
        <dbReference type="ARBA" id="ARBA00000200"/>
    </source>
</evidence>
<dbReference type="InterPro" id="IPR036571">
    <property type="entry name" value="MECDP_synthase_sf"/>
</dbReference>
<dbReference type="InterPro" id="IPR018294">
    <property type="entry name" value="ISPD_synthase_CS"/>
</dbReference>
<feature type="site" description="Transition state stabilizer" evidence="14">
    <location>
        <position position="47"/>
    </location>
</feature>
<dbReference type="HAMAP" id="MF_00107">
    <property type="entry name" value="IspF"/>
    <property type="match status" value="1"/>
</dbReference>
<evidence type="ECO:0000256" key="11">
    <source>
        <dbReference type="ARBA" id="ARBA00023229"/>
    </source>
</evidence>
<feature type="site" description="Transition state stabilizer" evidence="14">
    <location>
        <position position="40"/>
    </location>
</feature>
<evidence type="ECO:0000256" key="10">
    <source>
        <dbReference type="ARBA" id="ARBA00022723"/>
    </source>
</evidence>
<dbReference type="PANTHER" id="PTHR43181">
    <property type="entry name" value="2-C-METHYL-D-ERYTHRITOL 2,4-CYCLODIPHOSPHATE SYNTHASE, CHLOROPLASTIC"/>
    <property type="match status" value="1"/>
</dbReference>
<keyword evidence="10 14" id="KW-0479">Metal-binding</keyword>
<dbReference type="GO" id="GO:0008685">
    <property type="term" value="F:2-C-methyl-D-erythritol 2,4-cyclodiphosphate synthase activity"/>
    <property type="evidence" value="ECO:0007669"/>
    <property type="project" value="UniProtKB-UniRule"/>
</dbReference>
<keyword evidence="12 14" id="KW-0456">Lyase</keyword>
<comment type="similarity">
    <text evidence="6">Belongs to the IspF family.</text>
</comment>
<comment type="cofactor">
    <cofactor evidence="3 14">
        <name>a divalent metal cation</name>
        <dbReference type="ChEBI" id="CHEBI:60240"/>
    </cofactor>
</comment>
<evidence type="ECO:0000256" key="4">
    <source>
        <dbReference type="ARBA" id="ARBA00004709"/>
    </source>
</evidence>
<proteinExistence type="inferred from homology"/>
<feature type="site" description="Transition state stabilizer" evidence="14">
    <location>
        <position position="382"/>
    </location>
</feature>
<dbReference type="SUPFAM" id="SSF53448">
    <property type="entry name" value="Nucleotide-diphospho-sugar transferases"/>
    <property type="match status" value="1"/>
</dbReference>
<feature type="domain" description="2-C-methyl-D-erythritol 2,4-cyclodiphosphate synthase" evidence="15">
    <location>
        <begin position="251"/>
        <end position="403"/>
    </location>
</feature>
<evidence type="ECO:0000256" key="14">
    <source>
        <dbReference type="HAMAP-Rule" id="MF_01520"/>
    </source>
</evidence>
<evidence type="ECO:0000256" key="8">
    <source>
        <dbReference type="ARBA" id="ARBA00022679"/>
    </source>
</evidence>
<feature type="region of interest" description="2-C-methyl-D-erythritol 2,4-cyclodiphosphate synthase" evidence="14">
    <location>
        <begin position="251"/>
        <end position="406"/>
    </location>
</feature>
<name>A0A2I7K8U3_9RHOB</name>
<keyword evidence="9 14" id="KW-0548">Nucleotidyltransferase</keyword>
<protein>
    <recommendedName>
        <fullName evidence="14">Bifunctional enzyme IspD/IspF</fullName>
    </recommendedName>
    <domain>
        <recommendedName>
            <fullName evidence="14">2-C-methyl-D-erythritol 4-phosphate cytidylyltransferase</fullName>
            <ecNumber evidence="14">2.7.7.60</ecNumber>
        </recommendedName>
        <alternativeName>
            <fullName evidence="14">4-diphosphocytidyl-2C-methyl-D-erythritol synthase</fullName>
        </alternativeName>
        <alternativeName>
            <fullName evidence="14">MEP cytidylyltransferase</fullName>
            <shortName evidence="14">MCT</shortName>
        </alternativeName>
    </domain>
    <domain>
        <recommendedName>
            <fullName evidence="14">2-C-methyl-D-erythritol 2,4-cyclodiphosphate synthase</fullName>
            <shortName evidence="14">MECDP-synthase</shortName>
            <shortName evidence="14">MECPP-synthase</shortName>
            <shortName evidence="14">MECPS</shortName>
            <ecNumber evidence="14">4.6.1.12</ecNumber>
        </recommendedName>
    </domain>
</protein>
<dbReference type="SUPFAM" id="SSF69765">
    <property type="entry name" value="IpsF-like"/>
    <property type="match status" value="1"/>
</dbReference>
<feature type="binding site" evidence="14">
    <location>
        <position position="388"/>
    </location>
    <ligand>
        <name>4-CDP-2-C-methyl-D-erythritol 2-phosphate</name>
        <dbReference type="ChEBI" id="CHEBI:57919"/>
    </ligand>
</feature>
<organism evidence="16 17">
    <name type="scientific">Phaeobacter inhibens</name>
    <dbReference type="NCBI Taxonomy" id="221822"/>
    <lineage>
        <taxon>Bacteria</taxon>
        <taxon>Pseudomonadati</taxon>
        <taxon>Pseudomonadota</taxon>
        <taxon>Alphaproteobacteria</taxon>
        <taxon>Rhodobacterales</taxon>
        <taxon>Roseobacteraceae</taxon>
        <taxon>Phaeobacter</taxon>
    </lineage>
</organism>
<evidence type="ECO:0000313" key="16">
    <source>
        <dbReference type="EMBL" id="AUQ98920.1"/>
    </source>
</evidence>
<dbReference type="GO" id="GO:0016114">
    <property type="term" value="P:terpenoid biosynthetic process"/>
    <property type="evidence" value="ECO:0007669"/>
    <property type="project" value="InterPro"/>
</dbReference>
<feature type="binding site" evidence="14">
    <location>
        <begin position="381"/>
        <end position="384"/>
    </location>
    <ligand>
        <name>4-CDP-2-C-methyl-D-erythritol 2-phosphate</name>
        <dbReference type="ChEBI" id="CHEBI:57919"/>
    </ligand>
</feature>
<evidence type="ECO:0000259" key="15">
    <source>
        <dbReference type="Pfam" id="PF02542"/>
    </source>
</evidence>
<comment type="catalytic activity">
    <reaction evidence="1 14">
        <text>4-CDP-2-C-methyl-D-erythritol 2-phosphate = 2-C-methyl-D-erythritol 2,4-cyclic diphosphate + CMP</text>
        <dbReference type="Rhea" id="RHEA:23864"/>
        <dbReference type="ChEBI" id="CHEBI:57919"/>
        <dbReference type="ChEBI" id="CHEBI:58483"/>
        <dbReference type="ChEBI" id="CHEBI:60377"/>
        <dbReference type="EC" id="4.6.1.12"/>
    </reaction>
</comment>
<feature type="site" description="Transition state stabilizer" evidence="14">
    <location>
        <position position="283"/>
    </location>
</feature>
<evidence type="ECO:0000256" key="5">
    <source>
        <dbReference type="ARBA" id="ARBA00004787"/>
    </source>
</evidence>
<feature type="binding site" evidence="14">
    <location>
        <begin position="257"/>
        <end position="259"/>
    </location>
    <ligand>
        <name>4-CDP-2-C-methyl-D-erythritol 2-phosphate</name>
        <dbReference type="ChEBI" id="CHEBI:57919"/>
    </ligand>
</feature>